<dbReference type="GO" id="GO:0005524">
    <property type="term" value="F:ATP binding"/>
    <property type="evidence" value="ECO:0007669"/>
    <property type="project" value="UniProtKB-KW"/>
</dbReference>
<dbReference type="PROSITE" id="PS50893">
    <property type="entry name" value="ABC_TRANSPORTER_2"/>
    <property type="match status" value="1"/>
</dbReference>
<dbReference type="GO" id="GO:0015098">
    <property type="term" value="F:molybdate ion transmembrane transporter activity"/>
    <property type="evidence" value="ECO:0007669"/>
    <property type="project" value="InterPro"/>
</dbReference>
<dbReference type="GO" id="GO:0016887">
    <property type="term" value="F:ATP hydrolysis activity"/>
    <property type="evidence" value="ECO:0007669"/>
    <property type="project" value="InterPro"/>
</dbReference>
<evidence type="ECO:0000256" key="4">
    <source>
        <dbReference type="ARBA" id="ARBA00022519"/>
    </source>
</evidence>
<dbReference type="SMART" id="SM00382">
    <property type="entry name" value="AAA"/>
    <property type="match status" value="1"/>
</dbReference>
<evidence type="ECO:0000256" key="6">
    <source>
        <dbReference type="ARBA" id="ARBA00022840"/>
    </source>
</evidence>
<evidence type="ECO:0000256" key="2">
    <source>
        <dbReference type="ARBA" id="ARBA00022475"/>
    </source>
</evidence>
<dbReference type="PANTHER" id="PTHR43514:SF4">
    <property type="entry name" value="ABC TRANSPORTER I FAMILY MEMBER 10"/>
    <property type="match status" value="1"/>
</dbReference>
<dbReference type="GO" id="GO:0016020">
    <property type="term" value="C:membrane"/>
    <property type="evidence" value="ECO:0007669"/>
    <property type="project" value="InterPro"/>
</dbReference>
<organism evidence="12 13">
    <name type="scientific">Puniceicoccus vermicola</name>
    <dbReference type="NCBI Taxonomy" id="388746"/>
    <lineage>
        <taxon>Bacteria</taxon>
        <taxon>Pseudomonadati</taxon>
        <taxon>Verrucomicrobiota</taxon>
        <taxon>Opitutia</taxon>
        <taxon>Puniceicoccales</taxon>
        <taxon>Puniceicoccaceae</taxon>
        <taxon>Puniceicoccus</taxon>
    </lineage>
</organism>
<dbReference type="Pfam" id="PF00005">
    <property type="entry name" value="ABC_tran"/>
    <property type="match status" value="1"/>
</dbReference>
<keyword evidence="13" id="KW-1185">Reference proteome</keyword>
<accession>A0A7X1AY63</accession>
<evidence type="ECO:0000259" key="11">
    <source>
        <dbReference type="PROSITE" id="PS51866"/>
    </source>
</evidence>
<evidence type="ECO:0000259" key="10">
    <source>
        <dbReference type="PROSITE" id="PS50893"/>
    </source>
</evidence>
<dbReference type="PROSITE" id="PS51866">
    <property type="entry name" value="MOP"/>
    <property type="match status" value="1"/>
</dbReference>
<keyword evidence="8" id="KW-0472">Membrane</keyword>
<keyword evidence="3 9" id="KW-0500">Molybdenum</keyword>
<dbReference type="Gene3D" id="3.40.50.300">
    <property type="entry name" value="P-loop containing nucleotide triphosphate hydrolases"/>
    <property type="match status" value="1"/>
</dbReference>
<gene>
    <name evidence="12" type="primary">modC</name>
    <name evidence="12" type="ORF">H5P30_10310</name>
</gene>
<dbReference type="InterPro" id="IPR008995">
    <property type="entry name" value="Mo/tungstate-bd_C_term_dom"/>
</dbReference>
<proteinExistence type="predicted"/>
<dbReference type="PANTHER" id="PTHR43514">
    <property type="entry name" value="ABC TRANSPORTER I FAMILY MEMBER 10"/>
    <property type="match status" value="1"/>
</dbReference>
<dbReference type="PROSITE" id="PS00211">
    <property type="entry name" value="ABC_TRANSPORTER_1"/>
    <property type="match status" value="1"/>
</dbReference>
<keyword evidence="1" id="KW-0813">Transport</keyword>
<dbReference type="Gene3D" id="2.40.50.100">
    <property type="match status" value="1"/>
</dbReference>
<evidence type="ECO:0000256" key="8">
    <source>
        <dbReference type="ARBA" id="ARBA00023136"/>
    </source>
</evidence>
<comment type="caution">
    <text evidence="12">The sequence shown here is derived from an EMBL/GenBank/DDBJ whole genome shotgun (WGS) entry which is preliminary data.</text>
</comment>
<dbReference type="InterPro" id="IPR004606">
    <property type="entry name" value="Mop_domain"/>
</dbReference>
<dbReference type="RefSeq" id="WP_185692868.1">
    <property type="nucleotide sequence ID" value="NZ_JACHVA010000082.1"/>
</dbReference>
<keyword evidence="5" id="KW-0547">Nucleotide-binding</keyword>
<dbReference type="InterPro" id="IPR017871">
    <property type="entry name" value="ABC_transporter-like_CS"/>
</dbReference>
<dbReference type="Pfam" id="PF03459">
    <property type="entry name" value="TOBE"/>
    <property type="match status" value="1"/>
</dbReference>
<reference evidence="12 13" key="1">
    <citation type="submission" date="2020-07" db="EMBL/GenBank/DDBJ databases">
        <authorList>
            <person name="Feng X."/>
        </authorList>
    </citation>
    <scope>NUCLEOTIDE SEQUENCE [LARGE SCALE GENOMIC DNA]</scope>
    <source>
        <strain evidence="12 13">JCM14086</strain>
    </source>
</reference>
<feature type="domain" description="Mop" evidence="11">
    <location>
        <begin position="298"/>
        <end position="367"/>
    </location>
</feature>
<keyword evidence="4" id="KW-0997">Cell inner membrane</keyword>
<dbReference type="InterPro" id="IPR003593">
    <property type="entry name" value="AAA+_ATPase"/>
</dbReference>
<name>A0A7X1AY63_9BACT</name>
<dbReference type="InterPro" id="IPR011868">
    <property type="entry name" value="ModC_ABC_ATP-bd"/>
</dbReference>
<dbReference type="InterPro" id="IPR005116">
    <property type="entry name" value="Transp-assoc_OB_typ1"/>
</dbReference>
<sequence length="367" mass="40077">MSAPSLLDIGIRVPLDRFDLDLNLTLSKRVTGIFGPSGSGKSTLLNCICGLGPETKGILRFQGAVWLDHSKRQQTRPEKRGIGYVPQDHLLFPHKTVEQNLRFGEKRAQSSGRYDAQHFTKVIQTLELDPLLKRKVPTLSGGERQRVALGRALCSGPRLLLLDEPLASLDIRLRSRILPFLLRIRENFDLPILLVSHNPVEVLGICDEVVALANGKAIAQGPPVEVLTDSRVYAGIEDGGFENILKATIVEASAQHVIGRLPSGQMLHMPSSPCQLGDSVHFGISATDILIGLASPGRVSARNRLCGKIETIRKSGDKHLLVARLAEKEDSGSLVAELTSDAIEELRLEPGMTIVLFFKTSSLRVYG</sequence>
<dbReference type="SUPFAM" id="SSF52540">
    <property type="entry name" value="P-loop containing nucleoside triphosphate hydrolases"/>
    <property type="match status" value="1"/>
</dbReference>
<feature type="domain" description="ABC transporter" evidence="10">
    <location>
        <begin position="4"/>
        <end position="239"/>
    </location>
</feature>
<keyword evidence="2" id="KW-1003">Cell membrane</keyword>
<evidence type="ECO:0000313" key="13">
    <source>
        <dbReference type="Proteomes" id="UP000525652"/>
    </source>
</evidence>
<dbReference type="InterPro" id="IPR003439">
    <property type="entry name" value="ABC_transporter-like_ATP-bd"/>
</dbReference>
<keyword evidence="7" id="KW-1278">Translocase</keyword>
<dbReference type="EMBL" id="JACHVA010000082">
    <property type="protein sequence ID" value="MBC2602170.1"/>
    <property type="molecule type" value="Genomic_DNA"/>
</dbReference>
<evidence type="ECO:0000256" key="9">
    <source>
        <dbReference type="PROSITE-ProRule" id="PRU01213"/>
    </source>
</evidence>
<evidence type="ECO:0000256" key="7">
    <source>
        <dbReference type="ARBA" id="ARBA00022967"/>
    </source>
</evidence>
<keyword evidence="6 12" id="KW-0067">ATP-binding</keyword>
<dbReference type="Proteomes" id="UP000525652">
    <property type="component" value="Unassembled WGS sequence"/>
</dbReference>
<evidence type="ECO:0000256" key="5">
    <source>
        <dbReference type="ARBA" id="ARBA00022741"/>
    </source>
</evidence>
<evidence type="ECO:0000313" key="12">
    <source>
        <dbReference type="EMBL" id="MBC2602170.1"/>
    </source>
</evidence>
<evidence type="ECO:0000256" key="3">
    <source>
        <dbReference type="ARBA" id="ARBA00022505"/>
    </source>
</evidence>
<dbReference type="InterPro" id="IPR027417">
    <property type="entry name" value="P-loop_NTPase"/>
</dbReference>
<dbReference type="SUPFAM" id="SSF50331">
    <property type="entry name" value="MOP-like"/>
    <property type="match status" value="1"/>
</dbReference>
<protein>
    <submittedName>
        <fullName evidence="12">Molybdenum ABC transporter ATP-binding protein</fullName>
    </submittedName>
</protein>
<dbReference type="GO" id="GO:0140359">
    <property type="term" value="F:ABC-type transporter activity"/>
    <property type="evidence" value="ECO:0007669"/>
    <property type="project" value="InterPro"/>
</dbReference>
<evidence type="ECO:0000256" key="1">
    <source>
        <dbReference type="ARBA" id="ARBA00022448"/>
    </source>
</evidence>
<dbReference type="InterPro" id="IPR050334">
    <property type="entry name" value="Molybdenum_import_ModC"/>
</dbReference>
<dbReference type="AlphaFoldDB" id="A0A7X1AY63"/>
<dbReference type="NCBIfam" id="TIGR02142">
    <property type="entry name" value="modC_ABC"/>
    <property type="match status" value="1"/>
</dbReference>